<keyword evidence="6" id="KW-0548">Nucleotidyltransferase</keyword>
<evidence type="ECO:0000256" key="6">
    <source>
        <dbReference type="ARBA" id="ARBA00022695"/>
    </source>
</evidence>
<name>A0A061ATQ7_RHOTO</name>
<evidence type="ECO:0000256" key="5">
    <source>
        <dbReference type="ARBA" id="ARBA00022679"/>
    </source>
</evidence>
<comment type="catalytic activity">
    <reaction evidence="12">
        <text>FMN + ATP + H(+) = FAD + diphosphate</text>
        <dbReference type="Rhea" id="RHEA:17237"/>
        <dbReference type="ChEBI" id="CHEBI:15378"/>
        <dbReference type="ChEBI" id="CHEBI:30616"/>
        <dbReference type="ChEBI" id="CHEBI:33019"/>
        <dbReference type="ChEBI" id="CHEBI:57692"/>
        <dbReference type="ChEBI" id="CHEBI:58210"/>
        <dbReference type="EC" id="2.7.7.2"/>
    </reaction>
</comment>
<evidence type="ECO:0000256" key="1">
    <source>
        <dbReference type="ARBA" id="ARBA00004726"/>
    </source>
</evidence>
<evidence type="ECO:0000256" key="4">
    <source>
        <dbReference type="ARBA" id="ARBA00022643"/>
    </source>
</evidence>
<feature type="domain" description="Phosphoadenosine phosphosulphate reductase" evidence="14">
    <location>
        <begin position="60"/>
        <end position="227"/>
    </location>
</feature>
<evidence type="ECO:0000313" key="15">
    <source>
        <dbReference type="EMBL" id="CDR38775.1"/>
    </source>
</evidence>
<evidence type="ECO:0000256" key="12">
    <source>
        <dbReference type="ARBA" id="ARBA00049494"/>
    </source>
</evidence>
<reference evidence="15" key="1">
    <citation type="journal article" date="2014" name="Genome Announc.">
        <title>Draft genome sequence of Rhodosporidium toruloides CECT1137, an oleaginous yeast of biotechnological interest.</title>
        <authorList>
            <person name="Morin N."/>
            <person name="Calcas X."/>
            <person name="Devillers H."/>
            <person name="Durrens P."/>
            <person name="Sherman D.J."/>
            <person name="Nicaud J.-M."/>
            <person name="Neuveglise C."/>
        </authorList>
    </citation>
    <scope>NUCLEOTIDE SEQUENCE</scope>
    <source>
        <strain evidence="15">CECT1137</strain>
    </source>
</reference>
<proteinExistence type="predicted"/>
<keyword evidence="3" id="KW-0285">Flavoprotein</keyword>
<evidence type="ECO:0000256" key="11">
    <source>
        <dbReference type="ARBA" id="ARBA00031871"/>
    </source>
</evidence>
<keyword evidence="4" id="KW-0288">FMN</keyword>
<evidence type="ECO:0000256" key="10">
    <source>
        <dbReference type="ARBA" id="ARBA00031145"/>
    </source>
</evidence>
<dbReference type="PANTHER" id="PTHR23293">
    <property type="entry name" value="FAD SYNTHETASE-RELATED FMN ADENYLYLTRANSFERASE"/>
    <property type="match status" value="1"/>
</dbReference>
<evidence type="ECO:0000256" key="7">
    <source>
        <dbReference type="ARBA" id="ARBA00022741"/>
    </source>
</evidence>
<evidence type="ECO:0000256" key="13">
    <source>
        <dbReference type="SAM" id="MobiDB-lite"/>
    </source>
</evidence>
<keyword evidence="7" id="KW-0547">Nucleotide-binding</keyword>
<keyword evidence="8" id="KW-0274">FAD</keyword>
<gene>
    <name evidence="15" type="ORF">RHTO0S_03e13102g</name>
</gene>
<dbReference type="OrthoDB" id="270728at2759"/>
<accession>A0A061ATQ7</accession>
<evidence type="ECO:0000256" key="2">
    <source>
        <dbReference type="ARBA" id="ARBA00012393"/>
    </source>
</evidence>
<dbReference type="InterPro" id="IPR014729">
    <property type="entry name" value="Rossmann-like_a/b/a_fold"/>
</dbReference>
<feature type="region of interest" description="Disordered" evidence="13">
    <location>
        <begin position="268"/>
        <end position="339"/>
    </location>
</feature>
<evidence type="ECO:0000259" key="14">
    <source>
        <dbReference type="Pfam" id="PF01507"/>
    </source>
</evidence>
<dbReference type="Pfam" id="PF01507">
    <property type="entry name" value="PAPS_reduct"/>
    <property type="match status" value="1"/>
</dbReference>
<evidence type="ECO:0000256" key="9">
    <source>
        <dbReference type="ARBA" id="ARBA00022840"/>
    </source>
</evidence>
<dbReference type="GO" id="GO:0006747">
    <property type="term" value="P:FAD biosynthetic process"/>
    <property type="evidence" value="ECO:0007669"/>
    <property type="project" value="TreeGrafter"/>
</dbReference>
<organism evidence="15">
    <name type="scientific">Rhodotorula toruloides</name>
    <name type="common">Yeast</name>
    <name type="synonym">Rhodosporidium toruloides</name>
    <dbReference type="NCBI Taxonomy" id="5286"/>
    <lineage>
        <taxon>Eukaryota</taxon>
        <taxon>Fungi</taxon>
        <taxon>Dikarya</taxon>
        <taxon>Basidiomycota</taxon>
        <taxon>Pucciniomycotina</taxon>
        <taxon>Microbotryomycetes</taxon>
        <taxon>Sporidiobolales</taxon>
        <taxon>Sporidiobolaceae</taxon>
        <taxon>Rhodotorula</taxon>
    </lineage>
</organism>
<dbReference type="InterPro" id="IPR002500">
    <property type="entry name" value="PAPS_reduct_dom"/>
</dbReference>
<dbReference type="CDD" id="cd23948">
    <property type="entry name" value="FAD_synthase"/>
    <property type="match status" value="1"/>
</dbReference>
<feature type="compositionally biased region" description="Polar residues" evidence="13">
    <location>
        <begin position="268"/>
        <end position="286"/>
    </location>
</feature>
<dbReference type="EC" id="2.7.7.2" evidence="2"/>
<keyword evidence="9" id="KW-0067">ATP-binding</keyword>
<sequence length="339" mass="36759">MAHSLRPVASPADADDNRQFTAADAQRVYALAREDSRLGTKVREALDIVERALDEYGLEQIALSFNGGKDCTVLVHLLAAAILRRHNPALIDSPSSASSPSTSSSSLPPIPTIYVRCPSPFPQVEAFVSLCARWYALELEAVEGGMREALQVYVDRRKSSLALSNGSGGRRGEIKAVLVGTRRNDPHGEHLRPFSPTDAGWPDFMRVHPILDWSYGDVWAFLRAETLTLGDGGEGKRRGLEWCELYDYGYTSLGSTHNTFPNPLLRATTSGPISRPSSPTGSTAKTAGQPLGGWRPAWELVDESAERAGRETSLSKVLDQTRPSPSAATANGMNGSEKR</sequence>
<dbReference type="AlphaFoldDB" id="A0A061ATQ7"/>
<protein>
    <recommendedName>
        <fullName evidence="2">FAD synthase</fullName>
        <ecNumber evidence="2">2.7.7.2</ecNumber>
    </recommendedName>
    <alternativeName>
        <fullName evidence="10">FAD pyrophosphorylase</fullName>
    </alternativeName>
    <alternativeName>
        <fullName evidence="11">FMN adenylyltransferase</fullName>
    </alternativeName>
</protein>
<dbReference type="GO" id="GO:0005524">
    <property type="term" value="F:ATP binding"/>
    <property type="evidence" value="ECO:0007669"/>
    <property type="project" value="UniProtKB-KW"/>
</dbReference>
<evidence type="ECO:0000256" key="8">
    <source>
        <dbReference type="ARBA" id="ARBA00022827"/>
    </source>
</evidence>
<dbReference type="SUPFAM" id="SSF52402">
    <property type="entry name" value="Adenine nucleotide alpha hydrolases-like"/>
    <property type="match status" value="1"/>
</dbReference>
<keyword evidence="5" id="KW-0808">Transferase</keyword>
<feature type="compositionally biased region" description="Polar residues" evidence="13">
    <location>
        <begin position="321"/>
        <end position="339"/>
    </location>
</feature>
<dbReference type="GO" id="GO:0003919">
    <property type="term" value="F:FMN adenylyltransferase activity"/>
    <property type="evidence" value="ECO:0007669"/>
    <property type="project" value="UniProtKB-EC"/>
</dbReference>
<dbReference type="EMBL" id="LK052938">
    <property type="protein sequence ID" value="CDR38775.1"/>
    <property type="molecule type" value="Genomic_DNA"/>
</dbReference>
<dbReference type="Gene3D" id="3.40.50.620">
    <property type="entry name" value="HUPs"/>
    <property type="match status" value="1"/>
</dbReference>
<evidence type="ECO:0000256" key="3">
    <source>
        <dbReference type="ARBA" id="ARBA00022630"/>
    </source>
</evidence>
<dbReference type="PANTHER" id="PTHR23293:SF9">
    <property type="entry name" value="FAD SYNTHASE"/>
    <property type="match status" value="1"/>
</dbReference>
<comment type="pathway">
    <text evidence="1">Cofactor biosynthesis; FAD biosynthesis; FAD from FMN: step 1/1.</text>
</comment>